<evidence type="ECO:0000256" key="4">
    <source>
        <dbReference type="ARBA" id="ARBA00022676"/>
    </source>
</evidence>
<evidence type="ECO:0000256" key="1">
    <source>
        <dbReference type="ARBA" id="ARBA00001936"/>
    </source>
</evidence>
<accession>A0A1T4NDH1</accession>
<dbReference type="Proteomes" id="UP000190637">
    <property type="component" value="Unassembled WGS sequence"/>
</dbReference>
<comment type="cofactor">
    <cofactor evidence="2">
        <name>Mg(2+)</name>
        <dbReference type="ChEBI" id="CHEBI:18420"/>
    </cofactor>
</comment>
<dbReference type="EMBL" id="FUWS01000003">
    <property type="protein sequence ID" value="SJZ77037.1"/>
    <property type="molecule type" value="Genomic_DNA"/>
</dbReference>
<gene>
    <name evidence="12" type="ORF">SAMN02745673_01391</name>
</gene>
<dbReference type="PANTHER" id="PTHR48090">
    <property type="entry name" value="UNDECAPRENYL-PHOSPHATE 4-DEOXY-4-FORMAMIDO-L-ARABINOSE TRANSFERASE-RELATED"/>
    <property type="match status" value="1"/>
</dbReference>
<dbReference type="STRING" id="1122192.SAMN02745673_01391"/>
<dbReference type="OrthoDB" id="5011697at2"/>
<feature type="domain" description="Glycosyltransferase 2-like" evidence="11">
    <location>
        <begin position="35"/>
        <end position="154"/>
    </location>
</feature>
<evidence type="ECO:0000313" key="12">
    <source>
        <dbReference type="EMBL" id="SJZ77037.1"/>
    </source>
</evidence>
<name>A0A1T4NDH1_9ACTN</name>
<dbReference type="Gene3D" id="3.90.550.10">
    <property type="entry name" value="Spore Coat Polysaccharide Biosynthesis Protein SpsA, Chain A"/>
    <property type="match status" value="1"/>
</dbReference>
<comment type="catalytic activity">
    <reaction evidence="10">
        <text>an NDP-alpha-D-glucose + (2R)-3-phosphoglycerate = (2R)-2-O-(alpha-D-glucopyranosyl)-3-phospho-glycerate + a ribonucleoside 5'-diphosphate + H(+)</text>
        <dbReference type="Rhea" id="RHEA:47244"/>
        <dbReference type="ChEBI" id="CHEBI:15378"/>
        <dbReference type="ChEBI" id="CHEBI:57930"/>
        <dbReference type="ChEBI" id="CHEBI:58272"/>
        <dbReference type="ChEBI" id="CHEBI:62600"/>
        <dbReference type="ChEBI" id="CHEBI:76533"/>
        <dbReference type="EC" id="2.4.1.266"/>
    </reaction>
    <physiologicalReaction direction="left-to-right" evidence="10">
        <dbReference type="Rhea" id="RHEA:47245"/>
    </physiologicalReaction>
</comment>
<dbReference type="PANTHER" id="PTHR48090:SF10">
    <property type="entry name" value="GLUCOSYL-3-PHOSPHOGLYCERATE SYNTHASE"/>
    <property type="match status" value="1"/>
</dbReference>
<keyword evidence="13" id="KW-1185">Reference proteome</keyword>
<evidence type="ECO:0000256" key="6">
    <source>
        <dbReference type="ARBA" id="ARBA00022842"/>
    </source>
</evidence>
<evidence type="ECO:0000256" key="3">
    <source>
        <dbReference type="ARBA" id="ARBA00006739"/>
    </source>
</evidence>
<evidence type="ECO:0000259" key="11">
    <source>
        <dbReference type="Pfam" id="PF00535"/>
    </source>
</evidence>
<evidence type="ECO:0000313" key="13">
    <source>
        <dbReference type="Proteomes" id="UP000190637"/>
    </source>
</evidence>
<evidence type="ECO:0000256" key="10">
    <source>
        <dbReference type="ARBA" id="ARBA00048997"/>
    </source>
</evidence>
<dbReference type="RefSeq" id="WP_078760775.1">
    <property type="nucleotide sequence ID" value="NZ_FUWS01000003.1"/>
</dbReference>
<evidence type="ECO:0000256" key="8">
    <source>
        <dbReference type="ARBA" id="ARBA00040894"/>
    </source>
</evidence>
<comment type="similarity">
    <text evidence="3">Belongs to the glycosyltransferase 2 family.</text>
</comment>
<evidence type="ECO:0000256" key="2">
    <source>
        <dbReference type="ARBA" id="ARBA00001946"/>
    </source>
</evidence>
<evidence type="ECO:0000256" key="7">
    <source>
        <dbReference type="ARBA" id="ARBA00039022"/>
    </source>
</evidence>
<dbReference type="GO" id="GO:0016757">
    <property type="term" value="F:glycosyltransferase activity"/>
    <property type="evidence" value="ECO:0007669"/>
    <property type="project" value="UniProtKB-KW"/>
</dbReference>
<keyword evidence="5" id="KW-0808">Transferase</keyword>
<keyword evidence="6" id="KW-0460">Magnesium</keyword>
<dbReference type="NCBIfam" id="NF010496">
    <property type="entry name" value="PRK13915.1"/>
    <property type="match status" value="1"/>
</dbReference>
<protein>
    <recommendedName>
        <fullName evidence="8">Glucosyl-3-phosphoglycerate synthase</fullName>
        <ecNumber evidence="7">2.4.1.266</ecNumber>
    </recommendedName>
</protein>
<proteinExistence type="inferred from homology"/>
<comment type="cofactor">
    <cofactor evidence="1">
        <name>Mn(2+)</name>
        <dbReference type="ChEBI" id="CHEBI:29035"/>
    </cofactor>
</comment>
<organism evidence="12 13">
    <name type="scientific">Marinactinospora thermotolerans DSM 45154</name>
    <dbReference type="NCBI Taxonomy" id="1122192"/>
    <lineage>
        <taxon>Bacteria</taxon>
        <taxon>Bacillati</taxon>
        <taxon>Actinomycetota</taxon>
        <taxon>Actinomycetes</taxon>
        <taxon>Streptosporangiales</taxon>
        <taxon>Nocardiopsidaceae</taxon>
        <taxon>Marinactinospora</taxon>
    </lineage>
</organism>
<dbReference type="InterPro" id="IPR029044">
    <property type="entry name" value="Nucleotide-diphossugar_trans"/>
</dbReference>
<evidence type="ECO:0000256" key="9">
    <source>
        <dbReference type="ARBA" id="ARBA00048689"/>
    </source>
</evidence>
<sequence>MWPSETAAWFARRTSSARDWPAPDALAAKGDSRISVVLPARDEAETIGGIVRSIRESLMDQFPLVDELVVIDSRSSDDTALVATSAGALVVAQDEILADLPPLWGKGEALWKSLAVTSGDVIVFIDSDIRNFAPHFVTGLLGPILADPTVSYVKACYDRPLTEHGTVSPCEGGRVTEILARPLINMCWPELSGILQPLAGEYAGRRSLLENVPFVCGYGVEIGLLIDIVNLVGLDGIAQVDLGVREHANQSSAALGRMSGQILDTVWTRLYRRGLITRQEPPSTELAQFTRTAVGYRPNHHDIRVTERPPMADVLATRPSSLAPEGEL</sequence>
<comment type="catalytic activity">
    <reaction evidence="9">
        <text>(2R)-3-phosphoglycerate + UDP-alpha-D-glucose = (2R)-2-O-(alpha-D-glucopyranosyl)-3-phospho-glycerate + UDP + H(+)</text>
        <dbReference type="Rhea" id="RHEA:31319"/>
        <dbReference type="ChEBI" id="CHEBI:15378"/>
        <dbReference type="ChEBI" id="CHEBI:58223"/>
        <dbReference type="ChEBI" id="CHEBI:58272"/>
        <dbReference type="ChEBI" id="CHEBI:58885"/>
        <dbReference type="ChEBI" id="CHEBI:62600"/>
        <dbReference type="EC" id="2.4.1.266"/>
    </reaction>
    <physiologicalReaction direction="left-to-right" evidence="9">
        <dbReference type="Rhea" id="RHEA:31320"/>
    </physiologicalReaction>
</comment>
<dbReference type="EC" id="2.4.1.266" evidence="7"/>
<dbReference type="Pfam" id="PF00535">
    <property type="entry name" value="Glycos_transf_2"/>
    <property type="match status" value="1"/>
</dbReference>
<dbReference type="InterPro" id="IPR050256">
    <property type="entry name" value="Glycosyltransferase_2"/>
</dbReference>
<dbReference type="SUPFAM" id="SSF53448">
    <property type="entry name" value="Nucleotide-diphospho-sugar transferases"/>
    <property type="match status" value="1"/>
</dbReference>
<evidence type="ECO:0000256" key="5">
    <source>
        <dbReference type="ARBA" id="ARBA00022679"/>
    </source>
</evidence>
<dbReference type="InterPro" id="IPR001173">
    <property type="entry name" value="Glyco_trans_2-like"/>
</dbReference>
<dbReference type="AlphaFoldDB" id="A0A1T4NDH1"/>
<reference evidence="12 13" key="1">
    <citation type="submission" date="2017-02" db="EMBL/GenBank/DDBJ databases">
        <authorList>
            <person name="Peterson S.W."/>
        </authorList>
    </citation>
    <scope>NUCLEOTIDE SEQUENCE [LARGE SCALE GENOMIC DNA]</scope>
    <source>
        <strain evidence="12 13">DSM 45154</strain>
    </source>
</reference>
<keyword evidence="4" id="KW-0328">Glycosyltransferase</keyword>
<dbReference type="CDD" id="cd00761">
    <property type="entry name" value="Glyco_tranf_GTA_type"/>
    <property type="match status" value="1"/>
</dbReference>